<sequence>MRLGAVKADPLASQRTAGSAAGGEHGSVRSGGDLKAGTSNKRKQSTQDGGGRRLLTWSPQKGRRRGPRLSQRARRERKAPSIAIFLVLVGVLVLVHTARVIYIQTAILRPWWCWCWCWPGAGTLHISGFPTEPASSPAHLGVLTATSGQQLALGSDTTAARYHAFSRFLAPDRPAFAM</sequence>
<evidence type="ECO:0000313" key="3">
    <source>
        <dbReference type="EMBL" id="KAF2126623.1"/>
    </source>
</evidence>
<evidence type="ECO:0000313" key="4">
    <source>
        <dbReference type="Proteomes" id="UP000799771"/>
    </source>
</evidence>
<dbReference type="Proteomes" id="UP000799771">
    <property type="component" value="Unassembled WGS sequence"/>
</dbReference>
<protein>
    <submittedName>
        <fullName evidence="3">Uncharacterized protein</fullName>
    </submittedName>
</protein>
<evidence type="ECO:0000256" key="2">
    <source>
        <dbReference type="SAM" id="Phobius"/>
    </source>
</evidence>
<name>A0A6A6A647_9PLEO</name>
<keyword evidence="2" id="KW-1133">Transmembrane helix</keyword>
<organism evidence="3 4">
    <name type="scientific">Dothidotthia symphoricarpi CBS 119687</name>
    <dbReference type="NCBI Taxonomy" id="1392245"/>
    <lineage>
        <taxon>Eukaryota</taxon>
        <taxon>Fungi</taxon>
        <taxon>Dikarya</taxon>
        <taxon>Ascomycota</taxon>
        <taxon>Pezizomycotina</taxon>
        <taxon>Dothideomycetes</taxon>
        <taxon>Pleosporomycetidae</taxon>
        <taxon>Pleosporales</taxon>
        <taxon>Dothidotthiaceae</taxon>
        <taxon>Dothidotthia</taxon>
    </lineage>
</organism>
<dbReference type="EMBL" id="ML977513">
    <property type="protein sequence ID" value="KAF2126623.1"/>
    <property type="molecule type" value="Genomic_DNA"/>
</dbReference>
<keyword evidence="2" id="KW-0812">Transmembrane</keyword>
<dbReference type="GeneID" id="54411200"/>
<proteinExistence type="predicted"/>
<feature type="transmembrane region" description="Helical" evidence="2">
    <location>
        <begin position="82"/>
        <end position="102"/>
    </location>
</feature>
<keyword evidence="4" id="KW-1185">Reference proteome</keyword>
<dbReference type="AlphaFoldDB" id="A0A6A6A647"/>
<gene>
    <name evidence="3" type="ORF">P153DRAFT_388655</name>
</gene>
<feature type="compositionally biased region" description="Basic residues" evidence="1">
    <location>
        <begin position="61"/>
        <end position="74"/>
    </location>
</feature>
<reference evidence="3" key="1">
    <citation type="journal article" date="2020" name="Stud. Mycol.">
        <title>101 Dothideomycetes genomes: a test case for predicting lifestyles and emergence of pathogens.</title>
        <authorList>
            <person name="Haridas S."/>
            <person name="Albert R."/>
            <person name="Binder M."/>
            <person name="Bloem J."/>
            <person name="Labutti K."/>
            <person name="Salamov A."/>
            <person name="Andreopoulos B."/>
            <person name="Baker S."/>
            <person name="Barry K."/>
            <person name="Bills G."/>
            <person name="Bluhm B."/>
            <person name="Cannon C."/>
            <person name="Castanera R."/>
            <person name="Culley D."/>
            <person name="Daum C."/>
            <person name="Ezra D."/>
            <person name="Gonzalez J."/>
            <person name="Henrissat B."/>
            <person name="Kuo A."/>
            <person name="Liang C."/>
            <person name="Lipzen A."/>
            <person name="Lutzoni F."/>
            <person name="Magnuson J."/>
            <person name="Mondo S."/>
            <person name="Nolan M."/>
            <person name="Ohm R."/>
            <person name="Pangilinan J."/>
            <person name="Park H.-J."/>
            <person name="Ramirez L."/>
            <person name="Alfaro M."/>
            <person name="Sun H."/>
            <person name="Tritt A."/>
            <person name="Yoshinaga Y."/>
            <person name="Zwiers L.-H."/>
            <person name="Turgeon B."/>
            <person name="Goodwin S."/>
            <person name="Spatafora J."/>
            <person name="Crous P."/>
            <person name="Grigoriev I."/>
        </authorList>
    </citation>
    <scope>NUCLEOTIDE SEQUENCE</scope>
    <source>
        <strain evidence="3">CBS 119687</strain>
    </source>
</reference>
<accession>A0A6A6A647</accession>
<dbReference type="RefSeq" id="XP_033521015.1">
    <property type="nucleotide sequence ID" value="XM_033670768.1"/>
</dbReference>
<evidence type="ECO:0000256" key="1">
    <source>
        <dbReference type="SAM" id="MobiDB-lite"/>
    </source>
</evidence>
<feature type="region of interest" description="Disordered" evidence="1">
    <location>
        <begin position="1"/>
        <end position="74"/>
    </location>
</feature>
<keyword evidence="2" id="KW-0472">Membrane</keyword>